<dbReference type="Pfam" id="PF02752">
    <property type="entry name" value="Arrestin_C"/>
    <property type="match status" value="1"/>
</dbReference>
<protein>
    <recommendedName>
        <fullName evidence="3">Arrestin C-terminal-like domain-containing protein</fullName>
    </recommendedName>
</protein>
<organism evidence="4 5">
    <name type="scientific">Nezara viridula</name>
    <name type="common">Southern green stink bug</name>
    <name type="synonym">Cimex viridulus</name>
    <dbReference type="NCBI Taxonomy" id="85310"/>
    <lineage>
        <taxon>Eukaryota</taxon>
        <taxon>Metazoa</taxon>
        <taxon>Ecdysozoa</taxon>
        <taxon>Arthropoda</taxon>
        <taxon>Hexapoda</taxon>
        <taxon>Insecta</taxon>
        <taxon>Pterygota</taxon>
        <taxon>Neoptera</taxon>
        <taxon>Paraneoptera</taxon>
        <taxon>Hemiptera</taxon>
        <taxon>Heteroptera</taxon>
        <taxon>Panheteroptera</taxon>
        <taxon>Pentatomomorpha</taxon>
        <taxon>Pentatomoidea</taxon>
        <taxon>Pentatomidae</taxon>
        <taxon>Pentatominae</taxon>
        <taxon>Nezara</taxon>
    </lineage>
</organism>
<dbReference type="SUPFAM" id="SSF81296">
    <property type="entry name" value="E set domains"/>
    <property type="match status" value="2"/>
</dbReference>
<dbReference type="Pfam" id="PF00339">
    <property type="entry name" value="Arrestin_N"/>
    <property type="match status" value="1"/>
</dbReference>
<dbReference type="SMART" id="SM01017">
    <property type="entry name" value="Arrestin_C"/>
    <property type="match status" value="1"/>
</dbReference>
<dbReference type="InterPro" id="IPR014756">
    <property type="entry name" value="Ig_E-set"/>
</dbReference>
<dbReference type="PANTHER" id="PTHR11188">
    <property type="entry name" value="ARRESTIN DOMAIN CONTAINING PROTEIN"/>
    <property type="match status" value="1"/>
</dbReference>
<feature type="domain" description="Arrestin C-terminal-like" evidence="3">
    <location>
        <begin position="206"/>
        <end position="340"/>
    </location>
</feature>
<dbReference type="EMBL" id="OV725083">
    <property type="protein sequence ID" value="CAH1406990.1"/>
    <property type="molecule type" value="Genomic_DNA"/>
</dbReference>
<evidence type="ECO:0000256" key="2">
    <source>
        <dbReference type="ARBA" id="ARBA00022606"/>
    </source>
</evidence>
<evidence type="ECO:0000259" key="3">
    <source>
        <dbReference type="SMART" id="SM01017"/>
    </source>
</evidence>
<dbReference type="InterPro" id="IPR050357">
    <property type="entry name" value="Arrestin_domain-protein"/>
</dbReference>
<name>A0A9P0MWK4_NEZVI</name>
<dbReference type="InterPro" id="IPR014752">
    <property type="entry name" value="Arrestin-like_C"/>
</dbReference>
<reference evidence="4" key="1">
    <citation type="submission" date="2022-01" db="EMBL/GenBank/DDBJ databases">
        <authorList>
            <person name="King R."/>
        </authorList>
    </citation>
    <scope>NUCLEOTIDE SEQUENCE</scope>
</reference>
<comment type="similarity">
    <text evidence="1">Belongs to the arrestin family.</text>
</comment>
<dbReference type="AlphaFoldDB" id="A0A9P0MWK4"/>
<gene>
    <name evidence="4" type="ORF">NEZAVI_LOCUS14812</name>
</gene>
<keyword evidence="5" id="KW-1185">Reference proteome</keyword>
<dbReference type="InterPro" id="IPR011021">
    <property type="entry name" value="Arrestin-like_N"/>
</dbReference>
<dbReference type="GO" id="GO:0015031">
    <property type="term" value="P:protein transport"/>
    <property type="evidence" value="ECO:0007669"/>
    <property type="project" value="TreeGrafter"/>
</dbReference>
<evidence type="ECO:0000256" key="1">
    <source>
        <dbReference type="ARBA" id="ARBA00005298"/>
    </source>
</evidence>
<dbReference type="PANTHER" id="PTHR11188:SF176">
    <property type="entry name" value="ARRESTIN DOMAIN-CONTAINING PROTEIN 1"/>
    <property type="match status" value="1"/>
</dbReference>
<evidence type="ECO:0000313" key="4">
    <source>
        <dbReference type="EMBL" id="CAH1406990.1"/>
    </source>
</evidence>
<dbReference type="InterPro" id="IPR011022">
    <property type="entry name" value="Arrestin_C-like"/>
</dbReference>
<proteinExistence type="inferred from homology"/>
<dbReference type="GO" id="GO:0005737">
    <property type="term" value="C:cytoplasm"/>
    <property type="evidence" value="ECO:0007669"/>
    <property type="project" value="TreeGrafter"/>
</dbReference>
<accession>A0A9P0MWK4</accession>
<evidence type="ECO:0000313" key="5">
    <source>
        <dbReference type="Proteomes" id="UP001152798"/>
    </source>
</evidence>
<keyword evidence="2" id="KW-0716">Sensory transduction</keyword>
<sequence>MYKLELNLEEPDRVYFSGDDLKGEVTINLKAKLPVQAITVKFIGEACVSVPEDVVEEKVKQKRRTITNKICPEANKSDRVACWEQPTSPSKKGSKLRSSFSSQERYFCHKEFLYGHKYSSYREQLWEGKHVFPFSFTLPAQLPPSFAGRYGYVRYYCEAALLRWRLRDSRRAYFSVTNLADLNQEPKAEAGCEEHKTTNSCLFCCPKGTIVASAELRRRGFAPGEIAPICVEVHNMSNTIITSLRAVVVQVVGYISGQGLRRHEDTRRVLEVTRGEVRPGVSFTWGSAGVRLPPLPPTTFTMDSCKIMTISYRIDVMMYLAGGKEPLILQLPIIIGNVPLKRHFPLLAPELNVMEPSVPLPKVVTFRYDRFPGVASSESVNPQQSECVYKLPAFKPRYLYYTPKGLL</sequence>
<dbReference type="Proteomes" id="UP001152798">
    <property type="component" value="Chromosome 7"/>
</dbReference>
<dbReference type="Gene3D" id="2.60.40.640">
    <property type="match status" value="2"/>
</dbReference>
<dbReference type="OrthoDB" id="6598861at2759"/>